<keyword evidence="2" id="KW-1185">Reference proteome</keyword>
<dbReference type="Gene3D" id="1.25.40.10">
    <property type="entry name" value="Tetratricopeptide repeat domain"/>
    <property type="match status" value="1"/>
</dbReference>
<dbReference type="AlphaFoldDB" id="W0RGD4"/>
<dbReference type="eggNOG" id="COG0457">
    <property type="taxonomic scope" value="Bacteria"/>
</dbReference>
<dbReference type="STRING" id="861299.J421_0921"/>
<name>W0RGD4_9BACT</name>
<evidence type="ECO:0000313" key="1">
    <source>
        <dbReference type="EMBL" id="AHG88458.1"/>
    </source>
</evidence>
<gene>
    <name evidence="1" type="ORF">J421_0921</name>
</gene>
<organism evidence="1 2">
    <name type="scientific">Gemmatirosa kalamazoonensis</name>
    <dbReference type="NCBI Taxonomy" id="861299"/>
    <lineage>
        <taxon>Bacteria</taxon>
        <taxon>Pseudomonadati</taxon>
        <taxon>Gemmatimonadota</taxon>
        <taxon>Gemmatimonadia</taxon>
        <taxon>Gemmatimonadales</taxon>
        <taxon>Gemmatimonadaceae</taxon>
        <taxon>Gemmatirosa</taxon>
    </lineage>
</organism>
<dbReference type="Proteomes" id="UP000019151">
    <property type="component" value="Chromosome"/>
</dbReference>
<dbReference type="KEGG" id="gba:J421_0921"/>
<dbReference type="EMBL" id="CP007128">
    <property type="protein sequence ID" value="AHG88458.1"/>
    <property type="molecule type" value="Genomic_DNA"/>
</dbReference>
<protein>
    <submittedName>
        <fullName evidence="1">Uncharacterized protein</fullName>
    </submittedName>
</protein>
<dbReference type="InterPro" id="IPR011990">
    <property type="entry name" value="TPR-like_helical_dom_sf"/>
</dbReference>
<dbReference type="HOGENOM" id="CLU_2000615_0_0_0"/>
<sequence>MIFARAAQYEAAVRELRAAVYSPTYGYTRINYELGRSLLALGRAAEAVPVVRAALHGGIEGSGLYVTRTELHELLAQAFAAAGARDSAAAHWAVVERAWRGADPALQARYETARSGALAARSRP</sequence>
<reference evidence="1 2" key="1">
    <citation type="journal article" date="2014" name="Genome Announc.">
        <title>Genome Sequence and Methylome of Soil Bacterium Gemmatirosa kalamazoonensis KBS708T, a Member of the Rarely Cultivated Gemmatimonadetes Phylum.</title>
        <authorList>
            <person name="Debruyn J.M."/>
            <person name="Radosevich M."/>
            <person name="Wommack K.E."/>
            <person name="Polson S.W."/>
            <person name="Hauser L.J."/>
            <person name="Fawaz M.N."/>
            <person name="Korlach J."/>
            <person name="Tsai Y.C."/>
        </authorList>
    </citation>
    <scope>NUCLEOTIDE SEQUENCE [LARGE SCALE GENOMIC DNA]</scope>
    <source>
        <strain evidence="1 2">KBS708</strain>
    </source>
</reference>
<evidence type="ECO:0000313" key="2">
    <source>
        <dbReference type="Proteomes" id="UP000019151"/>
    </source>
</evidence>
<dbReference type="InParanoid" id="W0RGD4"/>
<accession>W0RGD4</accession>
<proteinExistence type="predicted"/>